<organism evidence="5 6">
    <name type="scientific">Thermosulfurimonas dismutans</name>
    <dbReference type="NCBI Taxonomy" id="999894"/>
    <lineage>
        <taxon>Bacteria</taxon>
        <taxon>Pseudomonadati</taxon>
        <taxon>Thermodesulfobacteriota</taxon>
        <taxon>Thermodesulfobacteria</taxon>
        <taxon>Thermodesulfobacteriales</taxon>
        <taxon>Thermodesulfobacteriaceae</taxon>
        <taxon>Thermosulfurimonas</taxon>
    </lineage>
</organism>
<dbReference type="FunFam" id="2.40.420.20:FF:000006">
    <property type="entry name" value="RND family efflux transporter MFP subunit"/>
    <property type="match status" value="1"/>
</dbReference>
<proteinExistence type="inferred from homology"/>
<comment type="caution">
    <text evidence="5">The sequence shown here is derived from an EMBL/GenBank/DDBJ whole genome shotgun (WGS) entry which is preliminary data.</text>
</comment>
<dbReference type="GO" id="GO:0015562">
    <property type="term" value="F:efflux transmembrane transporter activity"/>
    <property type="evidence" value="ECO:0007669"/>
    <property type="project" value="InterPro"/>
</dbReference>
<dbReference type="PANTHER" id="PTHR30097:SF4">
    <property type="entry name" value="SLR6042 PROTEIN"/>
    <property type="match status" value="1"/>
</dbReference>
<dbReference type="NCBIfam" id="TIGR01730">
    <property type="entry name" value="RND_mfp"/>
    <property type="match status" value="1"/>
</dbReference>
<dbReference type="OrthoDB" id="9772050at2"/>
<gene>
    <name evidence="5" type="ORF">TDIS_1783</name>
</gene>
<dbReference type="GO" id="GO:0015679">
    <property type="term" value="P:plasma membrane copper ion transport"/>
    <property type="evidence" value="ECO:0007669"/>
    <property type="project" value="TreeGrafter"/>
</dbReference>
<evidence type="ECO:0000259" key="4">
    <source>
        <dbReference type="Pfam" id="PF25975"/>
    </source>
</evidence>
<dbReference type="SUPFAM" id="SSF111369">
    <property type="entry name" value="HlyD-like secretion proteins"/>
    <property type="match status" value="1"/>
</dbReference>
<feature type="domain" description="CzcB-like C-terminal circularly permuted SH3-like" evidence="4">
    <location>
        <begin position="275"/>
        <end position="333"/>
    </location>
</feature>
<dbReference type="STRING" id="999894.TDIS_1783"/>
<dbReference type="AlphaFoldDB" id="A0A179D277"/>
<dbReference type="Proteomes" id="UP000078390">
    <property type="component" value="Unassembled WGS sequence"/>
</dbReference>
<dbReference type="Gene3D" id="2.40.50.100">
    <property type="match status" value="1"/>
</dbReference>
<dbReference type="InterPro" id="IPR058649">
    <property type="entry name" value="CzcB_C"/>
</dbReference>
<dbReference type="GO" id="GO:0030313">
    <property type="term" value="C:cell envelope"/>
    <property type="evidence" value="ECO:0007669"/>
    <property type="project" value="TreeGrafter"/>
</dbReference>
<name>A0A179D277_9BACT</name>
<dbReference type="Gene3D" id="1.20.1600.10">
    <property type="entry name" value="Outer membrane efflux proteins (OEP)"/>
    <property type="match status" value="1"/>
</dbReference>
<keyword evidence="3" id="KW-0175">Coiled coil</keyword>
<evidence type="ECO:0000256" key="3">
    <source>
        <dbReference type="SAM" id="Coils"/>
    </source>
</evidence>
<comment type="similarity">
    <text evidence="1">Belongs to the membrane fusion protein (MFP) (TC 8.A.1) family.</text>
</comment>
<feature type="coiled-coil region" evidence="3">
    <location>
        <begin position="96"/>
        <end position="154"/>
    </location>
</feature>
<keyword evidence="6" id="KW-1185">Reference proteome</keyword>
<evidence type="ECO:0000256" key="2">
    <source>
        <dbReference type="ARBA" id="ARBA00022448"/>
    </source>
</evidence>
<dbReference type="RefSeq" id="WP_068671437.1">
    <property type="nucleotide sequence ID" value="NZ_LWLG01000015.1"/>
</dbReference>
<dbReference type="GO" id="GO:0060003">
    <property type="term" value="P:copper ion export"/>
    <property type="evidence" value="ECO:0007669"/>
    <property type="project" value="TreeGrafter"/>
</dbReference>
<accession>A0A179D277</accession>
<sequence length="348" mass="38684">MRTIFSVACVFFLIISLIQFVEAAKVEPSLIKVSTPVRRDFRRTVPFVGKVFSKKSVRITALTPGRIVSIGVPDESRVRAGEVLFVLGGPEVKRRLATLRSQVAVLEKEISLAEEAVRLKREGVKAKIIPYGELLNAEKHLLQLKNELVARKNELYLFETRLRIRASISGIFTRRRVSIGQRVEKGAVLAEVLDPKALWVKAIVFPPEGVSLSGKPALIQLPGRTLSARVARVAPERTPAGGITVFLEGRDISRSLAPGEPVRGVVILEEHRKALAVPEEALVYDEAERAYVFVKSEKGFEKRMVKTGLSGDGFVEVVSGLREGEKVVIKGAYELFYRDFSRIYRVPD</sequence>
<evidence type="ECO:0000313" key="5">
    <source>
        <dbReference type="EMBL" id="OAQ20157.1"/>
    </source>
</evidence>
<dbReference type="Pfam" id="PF25975">
    <property type="entry name" value="CzcB_C"/>
    <property type="match status" value="1"/>
</dbReference>
<reference evidence="5 6" key="1">
    <citation type="submission" date="2016-04" db="EMBL/GenBank/DDBJ databases">
        <title>Genome analysis of Thermosulfurimonas dismutans, the first thermophilic sulfur-disproportionating bacterium of the phylum Thermodesulfobacteria.</title>
        <authorList>
            <person name="Mardanov A.V."/>
            <person name="Beletsky A.V."/>
            <person name="Kadnikov V.V."/>
            <person name="Slobodkin A.I."/>
            <person name="Ravin N.V."/>
        </authorList>
    </citation>
    <scope>NUCLEOTIDE SEQUENCE [LARGE SCALE GENOMIC DNA]</scope>
    <source>
        <strain evidence="5 6">S95</strain>
    </source>
</reference>
<dbReference type="InterPro" id="IPR051909">
    <property type="entry name" value="MFP_Cation_Efflux"/>
</dbReference>
<dbReference type="EMBL" id="LWLG01000015">
    <property type="protein sequence ID" value="OAQ20157.1"/>
    <property type="molecule type" value="Genomic_DNA"/>
</dbReference>
<protein>
    <submittedName>
        <fullName evidence="5">Putative Co/Zn/Cd efflux system membrane fusion protein</fullName>
    </submittedName>
</protein>
<evidence type="ECO:0000256" key="1">
    <source>
        <dbReference type="ARBA" id="ARBA00009477"/>
    </source>
</evidence>
<dbReference type="PANTHER" id="PTHR30097">
    <property type="entry name" value="CATION EFFLUX SYSTEM PROTEIN CUSB"/>
    <property type="match status" value="1"/>
</dbReference>
<keyword evidence="2" id="KW-0813">Transport</keyword>
<evidence type="ECO:0000313" key="6">
    <source>
        <dbReference type="Proteomes" id="UP000078390"/>
    </source>
</evidence>
<dbReference type="Gene3D" id="2.40.420.20">
    <property type="match status" value="1"/>
</dbReference>
<dbReference type="InterPro" id="IPR006143">
    <property type="entry name" value="RND_pump_MFP"/>
</dbReference>
<dbReference type="GO" id="GO:0016020">
    <property type="term" value="C:membrane"/>
    <property type="evidence" value="ECO:0007669"/>
    <property type="project" value="InterPro"/>
</dbReference>